<dbReference type="PANTHER" id="PTHR23389:SF9">
    <property type="entry name" value="DNA LIGASE"/>
    <property type="match status" value="1"/>
</dbReference>
<sequence>MNIDEIKGQIAELKDRIRQYDYHYYVLDEPLVPDVEYDRCFRALQDLEAKYPKLLTADSPTQRVGGTPADAFMPVTHRQPMLSLSNVFAEGELQAFIKRVTEKLDEPVQQLVFTCEPKLDGLAVNLSYENGTLISAATRGDGTTGENITANIKTISAIPLVLRVTKPPRFIEVRGEVYMPKAGFEEYNKKAQESGEKVFANPRNAAAGSLRQLNPAVTASRPLGIYCYGIGACEGYNLPDSHWEQLQLLKKFGFRVSSDTKQEVGIKGCLSYYHDMLAKRNQLPFEIDGVVYKVDSIPLQQQLGFISRAPRFACAHKFPATEEMTELLAVDFQVGRTGALTPVARLAPVNVAGVTVSNATLHNMDEIIRKNIHIGDSVIIRRAGDVIPEVVSVVLERRPANIKEIHLPNKCPVCGSDVVREEGEAVARCVGGLFCKAQLKRMMWHFASRKAMYIEGLGIVLIEQLVDEGIVRHLPDLYTLDITTLANLPRMGEKSAKNLLHALEKSKNTTFSRFLYALGIREVGESSARMLAEHFGDIDAISKATEEELISLQDMGPVGAFNVVHFFAQEHNRQVIERLLALGVHWPKIEKKKVNKEHSLFGKTVVLTGILSTMGREEAKAKLLAVGAKVTGSVSAKTDYVIAGSEAGSKLDKANNLGVAVLDEEQFLKVLA</sequence>
<keyword evidence="14" id="KW-0464">Manganese</keyword>
<dbReference type="InterPro" id="IPR013840">
    <property type="entry name" value="DNAligase_N"/>
</dbReference>
<comment type="catalytic activity">
    <reaction evidence="12 14 15">
        <text>NAD(+) + (deoxyribonucleotide)n-3'-hydroxyl + 5'-phospho-(deoxyribonucleotide)m = (deoxyribonucleotide)n+m + AMP + beta-nicotinamide D-nucleotide.</text>
        <dbReference type="EC" id="6.5.1.2"/>
    </reaction>
</comment>
<dbReference type="Gene3D" id="3.30.470.30">
    <property type="entry name" value="DNA ligase/mRNA capping enzyme"/>
    <property type="match status" value="1"/>
</dbReference>
<dbReference type="AlphaFoldDB" id="A0A0W0ZV25"/>
<feature type="binding site" evidence="14">
    <location>
        <position position="176"/>
    </location>
    <ligand>
        <name>NAD(+)</name>
        <dbReference type="ChEBI" id="CHEBI:57540"/>
    </ligand>
</feature>
<keyword evidence="11 14" id="KW-0234">DNA repair</keyword>
<comment type="caution">
    <text evidence="17">The sequence shown here is derived from an EMBL/GenBank/DDBJ whole genome shotgun (WGS) entry which is preliminary data.</text>
</comment>
<evidence type="ECO:0000256" key="2">
    <source>
        <dbReference type="ARBA" id="ARBA00012722"/>
    </source>
</evidence>
<feature type="binding site" evidence="14">
    <location>
        <begin position="83"/>
        <end position="84"/>
    </location>
    <ligand>
        <name>NAD(+)</name>
        <dbReference type="ChEBI" id="CHEBI:57540"/>
    </ligand>
</feature>
<dbReference type="GO" id="GO:0005829">
    <property type="term" value="C:cytosol"/>
    <property type="evidence" value="ECO:0007669"/>
    <property type="project" value="TreeGrafter"/>
</dbReference>
<feature type="domain" description="BRCT" evidence="16">
    <location>
        <begin position="595"/>
        <end position="672"/>
    </location>
</feature>
<dbReference type="STRING" id="40335.Ltuc_0783"/>
<dbReference type="Pfam" id="PF14520">
    <property type="entry name" value="HHH_5"/>
    <property type="match status" value="1"/>
</dbReference>
<evidence type="ECO:0000256" key="8">
    <source>
        <dbReference type="ARBA" id="ARBA00022833"/>
    </source>
</evidence>
<organism evidence="17 18">
    <name type="scientific">Legionella tucsonensis</name>
    <dbReference type="NCBI Taxonomy" id="40335"/>
    <lineage>
        <taxon>Bacteria</taxon>
        <taxon>Pseudomonadati</taxon>
        <taxon>Pseudomonadota</taxon>
        <taxon>Gammaproteobacteria</taxon>
        <taxon>Legionellales</taxon>
        <taxon>Legionellaceae</taxon>
        <taxon>Legionella</taxon>
    </lineage>
</organism>
<dbReference type="SMART" id="SM00292">
    <property type="entry name" value="BRCT"/>
    <property type="match status" value="1"/>
</dbReference>
<dbReference type="InterPro" id="IPR033136">
    <property type="entry name" value="DNA_ligase_CS"/>
</dbReference>
<proteinExistence type="inferred from homology"/>
<dbReference type="HAMAP" id="MF_01588">
    <property type="entry name" value="DNA_ligase_A"/>
    <property type="match status" value="1"/>
</dbReference>
<dbReference type="GO" id="GO:0003911">
    <property type="term" value="F:DNA ligase (NAD+) activity"/>
    <property type="evidence" value="ECO:0007669"/>
    <property type="project" value="UniProtKB-UniRule"/>
</dbReference>
<dbReference type="Gene3D" id="3.40.50.10190">
    <property type="entry name" value="BRCT domain"/>
    <property type="match status" value="1"/>
</dbReference>
<dbReference type="FunFam" id="3.30.470.30:FF:000001">
    <property type="entry name" value="DNA ligase"/>
    <property type="match status" value="1"/>
</dbReference>
<dbReference type="PROSITE" id="PS01055">
    <property type="entry name" value="DNA_LIGASE_N1"/>
    <property type="match status" value="1"/>
</dbReference>
<reference evidence="17 18" key="1">
    <citation type="submission" date="2015-11" db="EMBL/GenBank/DDBJ databases">
        <title>Genomic analysis of 38 Legionella species identifies large and diverse effector repertoires.</title>
        <authorList>
            <person name="Burstein D."/>
            <person name="Amaro F."/>
            <person name="Zusman T."/>
            <person name="Lifshitz Z."/>
            <person name="Cohen O."/>
            <person name="Gilbert J.A."/>
            <person name="Pupko T."/>
            <person name="Shuman H.A."/>
            <person name="Segal G."/>
        </authorList>
    </citation>
    <scope>NUCLEOTIDE SEQUENCE [LARGE SCALE GENOMIC DNA]</scope>
    <source>
        <strain evidence="17 18">ATCC 49180</strain>
    </source>
</reference>
<evidence type="ECO:0000256" key="3">
    <source>
        <dbReference type="ARBA" id="ARBA00013308"/>
    </source>
</evidence>
<feature type="binding site" evidence="14">
    <location>
        <position position="317"/>
    </location>
    <ligand>
        <name>NAD(+)</name>
        <dbReference type="ChEBI" id="CHEBI:57540"/>
    </ligand>
</feature>
<dbReference type="FunFam" id="1.10.287.610:FF:000002">
    <property type="entry name" value="DNA ligase"/>
    <property type="match status" value="1"/>
</dbReference>
<dbReference type="Gene3D" id="1.10.287.610">
    <property type="entry name" value="Helix hairpin bin"/>
    <property type="match status" value="1"/>
</dbReference>
<evidence type="ECO:0000256" key="11">
    <source>
        <dbReference type="ARBA" id="ARBA00023204"/>
    </source>
</evidence>
<evidence type="ECO:0000256" key="5">
    <source>
        <dbReference type="ARBA" id="ARBA00022705"/>
    </source>
</evidence>
<feature type="binding site" evidence="14">
    <location>
        <begin position="34"/>
        <end position="38"/>
    </location>
    <ligand>
        <name>NAD(+)</name>
        <dbReference type="ChEBI" id="CHEBI:57540"/>
    </ligand>
</feature>
<evidence type="ECO:0000256" key="10">
    <source>
        <dbReference type="ARBA" id="ARBA00023027"/>
    </source>
</evidence>
<dbReference type="GO" id="GO:0006260">
    <property type="term" value="P:DNA replication"/>
    <property type="evidence" value="ECO:0007669"/>
    <property type="project" value="UniProtKB-KW"/>
</dbReference>
<keyword evidence="4 14" id="KW-0436">Ligase</keyword>
<dbReference type="InterPro" id="IPR004149">
    <property type="entry name" value="Znf_DNAligase_C4"/>
</dbReference>
<feature type="binding site" evidence="14">
    <location>
        <position position="293"/>
    </location>
    <ligand>
        <name>NAD(+)</name>
        <dbReference type="ChEBI" id="CHEBI:57540"/>
    </ligand>
</feature>
<keyword evidence="7 14" id="KW-0227">DNA damage</keyword>
<dbReference type="InterPro" id="IPR004150">
    <property type="entry name" value="NAD_DNA_ligase_OB"/>
</dbReference>
<dbReference type="GO" id="GO:0046872">
    <property type="term" value="F:metal ion binding"/>
    <property type="evidence" value="ECO:0007669"/>
    <property type="project" value="UniProtKB-KW"/>
</dbReference>
<evidence type="ECO:0000256" key="12">
    <source>
        <dbReference type="ARBA" id="ARBA00034005"/>
    </source>
</evidence>
<dbReference type="InterPro" id="IPR013839">
    <property type="entry name" value="DNAligase_adenylation"/>
</dbReference>
<dbReference type="Gene3D" id="1.10.150.20">
    <property type="entry name" value="5' to 3' exonuclease, C-terminal subdomain"/>
    <property type="match status" value="2"/>
</dbReference>
<comment type="cofactor">
    <cofactor evidence="14">
        <name>Mg(2+)</name>
        <dbReference type="ChEBI" id="CHEBI:18420"/>
    </cofactor>
    <cofactor evidence="14">
        <name>Mn(2+)</name>
        <dbReference type="ChEBI" id="CHEBI:29035"/>
    </cofactor>
</comment>
<keyword evidence="6 14" id="KW-0479">Metal-binding</keyword>
<keyword evidence="18" id="KW-1185">Reference proteome</keyword>
<dbReference type="Pfam" id="PF00533">
    <property type="entry name" value="BRCT"/>
    <property type="match status" value="1"/>
</dbReference>
<feature type="binding site" evidence="14">
    <location>
        <position position="116"/>
    </location>
    <ligand>
        <name>NAD(+)</name>
        <dbReference type="ChEBI" id="CHEBI:57540"/>
    </ligand>
</feature>
<dbReference type="EC" id="6.5.1.2" evidence="2 14"/>
<evidence type="ECO:0000256" key="1">
    <source>
        <dbReference type="ARBA" id="ARBA00004067"/>
    </source>
</evidence>
<dbReference type="OrthoDB" id="9759736at2"/>
<comment type="similarity">
    <text evidence="13 14">Belongs to the NAD-dependent DNA ligase family. LigA subfamily.</text>
</comment>
<dbReference type="InterPro" id="IPR003583">
    <property type="entry name" value="Hlx-hairpin-Hlx_DNA-bd_motif"/>
</dbReference>
<evidence type="ECO:0000259" key="16">
    <source>
        <dbReference type="PROSITE" id="PS50172"/>
    </source>
</evidence>
<evidence type="ECO:0000256" key="13">
    <source>
        <dbReference type="ARBA" id="ARBA00060881"/>
    </source>
</evidence>
<dbReference type="FunFam" id="1.10.150.20:FF:000007">
    <property type="entry name" value="DNA ligase"/>
    <property type="match status" value="1"/>
</dbReference>
<dbReference type="FunFam" id="1.10.150.20:FF:000006">
    <property type="entry name" value="DNA ligase"/>
    <property type="match status" value="1"/>
</dbReference>
<keyword evidence="10 14" id="KW-0520">NAD</keyword>
<dbReference type="Pfam" id="PF03119">
    <property type="entry name" value="DNA_ligase_ZBD"/>
    <property type="match status" value="1"/>
</dbReference>
<dbReference type="InterPro" id="IPR018239">
    <property type="entry name" value="DNA_ligase_AS"/>
</dbReference>
<comment type="caution">
    <text evidence="14">Lacks conserved residue(s) required for the propagation of feature annotation.</text>
</comment>
<dbReference type="SMART" id="SM00278">
    <property type="entry name" value="HhH1"/>
    <property type="match status" value="4"/>
</dbReference>
<dbReference type="InterPro" id="IPR001679">
    <property type="entry name" value="DNA_ligase"/>
</dbReference>
<dbReference type="GO" id="GO:0003677">
    <property type="term" value="F:DNA binding"/>
    <property type="evidence" value="ECO:0007669"/>
    <property type="project" value="InterPro"/>
</dbReference>
<dbReference type="SUPFAM" id="SSF50249">
    <property type="entry name" value="Nucleic acid-binding proteins"/>
    <property type="match status" value="1"/>
</dbReference>
<dbReference type="Proteomes" id="UP000054693">
    <property type="component" value="Unassembled WGS sequence"/>
</dbReference>
<dbReference type="NCBIfam" id="NF005932">
    <property type="entry name" value="PRK07956.1"/>
    <property type="match status" value="1"/>
</dbReference>
<dbReference type="RefSeq" id="WP_058520023.1">
    <property type="nucleotide sequence ID" value="NZ_CAAAIP010000001.1"/>
</dbReference>
<dbReference type="EMBL" id="LNZA01000001">
    <property type="protein sequence ID" value="KTD72936.1"/>
    <property type="molecule type" value="Genomic_DNA"/>
</dbReference>
<feature type="binding site" evidence="14">
    <location>
        <position position="414"/>
    </location>
    <ligand>
        <name>Zn(2+)</name>
        <dbReference type="ChEBI" id="CHEBI:29105"/>
    </ligand>
</feature>
<comment type="function">
    <text evidence="1 14">DNA ligase that catalyzes the formation of phosphodiester linkages between 5'-phosphoryl and 3'-hydroxyl groups in double-stranded DNA using NAD as a coenzyme and as the energy source for the reaction. It is essential for DNA replication and repair of damaged DNA.</text>
</comment>
<evidence type="ECO:0000256" key="9">
    <source>
        <dbReference type="ARBA" id="ARBA00022842"/>
    </source>
</evidence>
<dbReference type="Pfam" id="PF03120">
    <property type="entry name" value="OB_DNA_ligase"/>
    <property type="match status" value="1"/>
</dbReference>
<evidence type="ECO:0000256" key="7">
    <source>
        <dbReference type="ARBA" id="ARBA00022763"/>
    </source>
</evidence>
<dbReference type="GO" id="GO:0006281">
    <property type="term" value="P:DNA repair"/>
    <property type="evidence" value="ECO:0007669"/>
    <property type="project" value="UniProtKB-KW"/>
</dbReference>
<feature type="active site" description="N6-AMP-lysine intermediate" evidence="14">
    <location>
        <position position="118"/>
    </location>
</feature>
<dbReference type="PROSITE" id="PS01056">
    <property type="entry name" value="DNA_LIGASE_N2"/>
    <property type="match status" value="1"/>
</dbReference>
<dbReference type="PATRIC" id="fig|40335.7.peg.823"/>
<protein>
    <recommendedName>
        <fullName evidence="3 14">DNA ligase</fullName>
        <ecNumber evidence="2 14">6.5.1.2</ecNumber>
    </recommendedName>
    <alternativeName>
        <fullName evidence="14">Polydeoxyribonucleotide synthase [NAD(+)]</fullName>
    </alternativeName>
</protein>
<dbReference type="CDD" id="cd17748">
    <property type="entry name" value="BRCT_DNA_ligase_like"/>
    <property type="match status" value="1"/>
</dbReference>
<evidence type="ECO:0000313" key="17">
    <source>
        <dbReference type="EMBL" id="KTD72936.1"/>
    </source>
</evidence>
<accession>A0A0W0ZV25</accession>
<dbReference type="SMART" id="SM00532">
    <property type="entry name" value="LIGANc"/>
    <property type="match status" value="1"/>
</dbReference>
<evidence type="ECO:0000256" key="14">
    <source>
        <dbReference type="HAMAP-Rule" id="MF_01588"/>
    </source>
</evidence>
<dbReference type="PIRSF" id="PIRSF001604">
    <property type="entry name" value="LigA"/>
    <property type="match status" value="1"/>
</dbReference>
<dbReference type="NCBIfam" id="TIGR00575">
    <property type="entry name" value="dnlj"/>
    <property type="match status" value="1"/>
</dbReference>
<keyword evidence="5 14" id="KW-0235">DNA replication</keyword>
<dbReference type="PROSITE" id="PS50172">
    <property type="entry name" value="BRCT"/>
    <property type="match status" value="1"/>
</dbReference>
<feature type="binding site" evidence="14">
    <location>
        <position position="435"/>
    </location>
    <ligand>
        <name>Zn(2+)</name>
        <dbReference type="ChEBI" id="CHEBI:29105"/>
    </ligand>
</feature>
<evidence type="ECO:0000256" key="4">
    <source>
        <dbReference type="ARBA" id="ARBA00022598"/>
    </source>
</evidence>
<dbReference type="SUPFAM" id="SSF56091">
    <property type="entry name" value="DNA ligase/mRNA capping enzyme, catalytic domain"/>
    <property type="match status" value="1"/>
</dbReference>
<name>A0A0W0ZV25_9GAMM</name>
<dbReference type="FunFam" id="2.40.50.140:FF:000012">
    <property type="entry name" value="DNA ligase"/>
    <property type="match status" value="1"/>
</dbReference>
<dbReference type="SUPFAM" id="SSF52113">
    <property type="entry name" value="BRCT domain"/>
    <property type="match status" value="1"/>
</dbReference>
<dbReference type="InterPro" id="IPR041663">
    <property type="entry name" value="DisA/LigA_HHH"/>
</dbReference>
<dbReference type="CDD" id="cd00114">
    <property type="entry name" value="LIGANc"/>
    <property type="match status" value="1"/>
</dbReference>
<feature type="binding site" evidence="14">
    <location>
        <position position="411"/>
    </location>
    <ligand>
        <name>Zn(2+)</name>
        <dbReference type="ChEBI" id="CHEBI:29105"/>
    </ligand>
</feature>
<dbReference type="Gene3D" id="2.40.50.140">
    <property type="entry name" value="Nucleic acid-binding proteins"/>
    <property type="match status" value="1"/>
</dbReference>
<evidence type="ECO:0000256" key="6">
    <source>
        <dbReference type="ARBA" id="ARBA00022723"/>
    </source>
</evidence>
<keyword evidence="9 14" id="KW-0460">Magnesium</keyword>
<dbReference type="Pfam" id="PF12826">
    <property type="entry name" value="HHH_2"/>
    <property type="match status" value="1"/>
</dbReference>
<dbReference type="InterPro" id="IPR010994">
    <property type="entry name" value="RuvA_2-like"/>
</dbReference>
<feature type="binding site" evidence="14">
    <location>
        <position position="139"/>
    </location>
    <ligand>
        <name>NAD(+)</name>
        <dbReference type="ChEBI" id="CHEBI:57540"/>
    </ligand>
</feature>
<gene>
    <name evidence="17" type="primary">lig</name>
    <name evidence="14" type="synonym">ligA</name>
    <name evidence="17" type="ORF">Ltuc_0783</name>
</gene>
<keyword evidence="8 14" id="KW-0862">Zinc</keyword>
<dbReference type="InterPro" id="IPR036420">
    <property type="entry name" value="BRCT_dom_sf"/>
</dbReference>
<dbReference type="Gene3D" id="6.20.10.30">
    <property type="match status" value="1"/>
</dbReference>
<dbReference type="Pfam" id="PF01653">
    <property type="entry name" value="DNA_ligase_aden"/>
    <property type="match status" value="1"/>
</dbReference>
<evidence type="ECO:0000313" key="18">
    <source>
        <dbReference type="Proteomes" id="UP000054693"/>
    </source>
</evidence>
<dbReference type="PANTHER" id="PTHR23389">
    <property type="entry name" value="CHROMOSOME TRANSMISSION FIDELITY FACTOR 18"/>
    <property type="match status" value="1"/>
</dbReference>
<evidence type="ECO:0000256" key="15">
    <source>
        <dbReference type="RuleBase" id="RU000618"/>
    </source>
</evidence>
<dbReference type="InterPro" id="IPR001357">
    <property type="entry name" value="BRCT_dom"/>
</dbReference>
<dbReference type="SUPFAM" id="SSF47781">
    <property type="entry name" value="RuvA domain 2-like"/>
    <property type="match status" value="1"/>
</dbReference>
<dbReference type="InterPro" id="IPR012340">
    <property type="entry name" value="NA-bd_OB-fold"/>
</dbReference>